<dbReference type="Pfam" id="PF08311">
    <property type="entry name" value="Mad3_BUB1_I"/>
    <property type="match status" value="1"/>
</dbReference>
<evidence type="ECO:0000313" key="3">
    <source>
        <dbReference type="Proteomes" id="UP000078046"/>
    </source>
</evidence>
<dbReference type="InterPro" id="IPR015661">
    <property type="entry name" value="Bub1/Mad3"/>
</dbReference>
<dbReference type="GO" id="GO:0004672">
    <property type="term" value="F:protein kinase activity"/>
    <property type="evidence" value="ECO:0007669"/>
    <property type="project" value="TreeGrafter"/>
</dbReference>
<dbReference type="PANTHER" id="PTHR14030:SF4">
    <property type="entry name" value="BUB1 KINASE, ISOFORM A-RELATED"/>
    <property type="match status" value="1"/>
</dbReference>
<proteinExistence type="predicted"/>
<keyword evidence="3" id="KW-1185">Reference proteome</keyword>
<name>A0A177B2N4_9BILA</name>
<evidence type="ECO:0000313" key="2">
    <source>
        <dbReference type="EMBL" id="OAF68547.1"/>
    </source>
</evidence>
<dbReference type="GO" id="GO:0007094">
    <property type="term" value="P:mitotic spindle assembly checkpoint signaling"/>
    <property type="evidence" value="ECO:0007669"/>
    <property type="project" value="InterPro"/>
</dbReference>
<gene>
    <name evidence="2" type="ORF">A3Q56_03719</name>
</gene>
<sequence>MNENWDINKENIEPLKRGRDANCLAKSLNYYLPENLEKKLELILEKHKYENELKASEIDVNYVDPLNAWYRYIDWFEQSAFATNCLEIINLLEQATFKFVNVEKYNNDDRYISLWQRLIQFYDDKLDAINYMFSKNIGKKRYLFYSILIEIYQKMREYKLALQVAYRAEREQAEPKEIVQQILIKCKKDANVTSIDKPKNVDIKIKASIFSSSKKAYTLDNDANKFNIYKDENVDPDSVSHVLNENAKWTHAPNYISDNVENRVVHEKFKFNNNSKPNTTDTNDKDLNIFVDNTEKCADDSSPKPHKKVKSVFRKHKESNYAFNQSIFVMPKILSTKTPVLAIQNLFLNMANQDFCLIEIRALAYQIYSMRNC</sequence>
<accession>A0A177B2N4</accession>
<dbReference type="GO" id="GO:0051754">
    <property type="term" value="P:meiotic sister chromatid cohesion, centromeric"/>
    <property type="evidence" value="ECO:0007669"/>
    <property type="project" value="TreeGrafter"/>
</dbReference>
<dbReference type="SMART" id="SM00777">
    <property type="entry name" value="Mad3_BUB1_I"/>
    <property type="match status" value="1"/>
</dbReference>
<dbReference type="Proteomes" id="UP000078046">
    <property type="component" value="Unassembled WGS sequence"/>
</dbReference>
<organism evidence="2 3">
    <name type="scientific">Intoshia linei</name>
    <dbReference type="NCBI Taxonomy" id="1819745"/>
    <lineage>
        <taxon>Eukaryota</taxon>
        <taxon>Metazoa</taxon>
        <taxon>Spiralia</taxon>
        <taxon>Lophotrochozoa</taxon>
        <taxon>Mesozoa</taxon>
        <taxon>Orthonectida</taxon>
        <taxon>Rhopaluridae</taxon>
        <taxon>Intoshia</taxon>
    </lineage>
</organism>
<dbReference type="InterPro" id="IPR013212">
    <property type="entry name" value="Mad3/Bub1_I"/>
</dbReference>
<protein>
    <recommendedName>
        <fullName evidence="1">BUB1 N-terminal domain-containing protein</fullName>
    </recommendedName>
</protein>
<evidence type="ECO:0000259" key="1">
    <source>
        <dbReference type="PROSITE" id="PS51489"/>
    </source>
</evidence>
<dbReference type="EMBL" id="LWCA01000427">
    <property type="protein sequence ID" value="OAF68547.1"/>
    <property type="molecule type" value="Genomic_DNA"/>
</dbReference>
<reference evidence="2 3" key="1">
    <citation type="submission" date="2016-04" db="EMBL/GenBank/DDBJ databases">
        <title>The genome of Intoshia linei affirms orthonectids as highly simplified spiralians.</title>
        <authorList>
            <person name="Mikhailov K.V."/>
            <person name="Slusarev G.S."/>
            <person name="Nikitin M.A."/>
            <person name="Logacheva M.D."/>
            <person name="Penin A."/>
            <person name="Aleoshin V."/>
            <person name="Panchin Y.V."/>
        </authorList>
    </citation>
    <scope>NUCLEOTIDE SEQUENCE [LARGE SCALE GENOMIC DNA]</scope>
    <source>
        <strain evidence="2">Intl2013</strain>
        <tissue evidence="2">Whole animal</tissue>
    </source>
</reference>
<feature type="domain" description="BUB1 N-terminal" evidence="1">
    <location>
        <begin position="49"/>
        <end position="203"/>
    </location>
</feature>
<dbReference type="PANTHER" id="PTHR14030">
    <property type="entry name" value="MITOTIC CHECKPOINT SERINE/THREONINE-PROTEIN KINASE BUB1"/>
    <property type="match status" value="1"/>
</dbReference>
<dbReference type="OrthoDB" id="248495at2759"/>
<dbReference type="GO" id="GO:0032991">
    <property type="term" value="C:protein-containing complex"/>
    <property type="evidence" value="ECO:0007669"/>
    <property type="project" value="UniProtKB-ARBA"/>
</dbReference>
<comment type="caution">
    <text evidence="2">The sequence shown here is derived from an EMBL/GenBank/DDBJ whole genome shotgun (WGS) entry which is preliminary data.</text>
</comment>
<dbReference type="Gene3D" id="1.25.40.430">
    <property type="match status" value="1"/>
</dbReference>
<dbReference type="PROSITE" id="PS51489">
    <property type="entry name" value="BUB1_N"/>
    <property type="match status" value="1"/>
</dbReference>
<dbReference type="AlphaFoldDB" id="A0A177B2N4"/>